<keyword evidence="8" id="KW-0964">Secreted</keyword>
<comment type="subcellular location">
    <subcellularLocation>
        <location evidence="4">Cytoplasm</location>
    </subcellularLocation>
    <subcellularLocation>
        <location evidence="3">Endomembrane system</location>
    </subcellularLocation>
    <subcellularLocation>
        <location evidence="2">Endoplasmic reticulum</location>
    </subcellularLocation>
    <subcellularLocation>
        <location evidence="5">Golgi apparatus</location>
    </subcellularLocation>
    <subcellularLocation>
        <location evidence="1">Nucleus</location>
    </subcellularLocation>
    <subcellularLocation>
        <location evidence="6">Secreted</location>
    </subcellularLocation>
</comment>
<dbReference type="PROSITE" id="PS50824">
    <property type="entry name" value="DAPIN"/>
    <property type="match status" value="1"/>
</dbReference>
<keyword evidence="7" id="KW-0963">Cytoplasm</keyword>
<evidence type="ECO:0000256" key="22">
    <source>
        <dbReference type="ARBA" id="ARBA00023163"/>
    </source>
</evidence>
<gene>
    <name evidence="30" type="ORF">NDU88_009267</name>
</gene>
<dbReference type="PROSITE" id="PS50168">
    <property type="entry name" value="DED"/>
    <property type="match status" value="1"/>
</dbReference>
<evidence type="ECO:0000259" key="28">
    <source>
        <dbReference type="PROSITE" id="PS50824"/>
    </source>
</evidence>
<dbReference type="Pfam" id="PF05729">
    <property type="entry name" value="NACHT"/>
    <property type="match status" value="1"/>
</dbReference>
<evidence type="ECO:0000256" key="23">
    <source>
        <dbReference type="ARBA" id="ARBA00023198"/>
    </source>
</evidence>
<keyword evidence="24" id="KW-0539">Nucleus</keyword>
<protein>
    <submittedName>
        <fullName evidence="30">Uncharacterized protein</fullName>
    </submittedName>
</protein>
<dbReference type="GO" id="GO:0061702">
    <property type="term" value="C:canonical inflammasome complex"/>
    <property type="evidence" value="ECO:0007669"/>
    <property type="project" value="UniProtKB-SubCell"/>
</dbReference>
<proteinExistence type="predicted"/>
<evidence type="ECO:0000256" key="12">
    <source>
        <dbReference type="ARBA" id="ARBA00022741"/>
    </source>
</evidence>
<evidence type="ECO:0000256" key="20">
    <source>
        <dbReference type="ARBA" id="ARBA00023136"/>
    </source>
</evidence>
<dbReference type="PROSITE" id="PS50837">
    <property type="entry name" value="NACHT"/>
    <property type="match status" value="1"/>
</dbReference>
<keyword evidence="12" id="KW-0547">Nucleotide-binding</keyword>
<keyword evidence="21" id="KW-0564">Palmitate</keyword>
<evidence type="ECO:0000256" key="4">
    <source>
        <dbReference type="ARBA" id="ARBA00004496"/>
    </source>
</evidence>
<dbReference type="PANTHER" id="PTHR45690:SF19">
    <property type="entry name" value="NACHT, LRR AND PYD DOMAINS-CONTAINING PROTEIN 3"/>
    <property type="match status" value="1"/>
</dbReference>
<keyword evidence="10" id="KW-0399">Innate immunity</keyword>
<reference evidence="30" key="1">
    <citation type="journal article" date="2022" name="bioRxiv">
        <title>Sequencing and chromosome-scale assembly of the giantPleurodeles waltlgenome.</title>
        <authorList>
            <person name="Brown T."/>
            <person name="Elewa A."/>
            <person name="Iarovenko S."/>
            <person name="Subramanian E."/>
            <person name="Araus A.J."/>
            <person name="Petzold A."/>
            <person name="Susuki M."/>
            <person name="Suzuki K.-i.T."/>
            <person name="Hayashi T."/>
            <person name="Toyoda A."/>
            <person name="Oliveira C."/>
            <person name="Osipova E."/>
            <person name="Leigh N.D."/>
            <person name="Simon A."/>
            <person name="Yun M.H."/>
        </authorList>
    </citation>
    <scope>NUCLEOTIDE SEQUENCE</scope>
    <source>
        <strain evidence="30">20211129_DDA</strain>
        <tissue evidence="30">Liver</tissue>
    </source>
</reference>
<dbReference type="GO" id="GO:0006954">
    <property type="term" value="P:inflammatory response"/>
    <property type="evidence" value="ECO:0007669"/>
    <property type="project" value="UniProtKB-KW"/>
</dbReference>
<dbReference type="SUPFAM" id="SSF52540">
    <property type="entry name" value="P-loop containing nucleoside triphosphate hydrolases"/>
    <property type="match status" value="1"/>
</dbReference>
<keyword evidence="20" id="KW-0472">Membrane</keyword>
<dbReference type="Pfam" id="PF02758">
    <property type="entry name" value="PYRIN"/>
    <property type="match status" value="1"/>
</dbReference>
<evidence type="ECO:0000256" key="13">
    <source>
        <dbReference type="ARBA" id="ARBA00022801"/>
    </source>
</evidence>
<evidence type="ECO:0000256" key="3">
    <source>
        <dbReference type="ARBA" id="ARBA00004308"/>
    </source>
</evidence>
<evidence type="ECO:0000256" key="15">
    <source>
        <dbReference type="ARBA" id="ARBA00022840"/>
    </source>
</evidence>
<keyword evidence="11" id="KW-0677">Repeat</keyword>
<evidence type="ECO:0000256" key="7">
    <source>
        <dbReference type="ARBA" id="ARBA00022490"/>
    </source>
</evidence>
<keyword evidence="16" id="KW-0832">Ubl conjugation</keyword>
<evidence type="ECO:0000256" key="5">
    <source>
        <dbReference type="ARBA" id="ARBA00004555"/>
    </source>
</evidence>
<dbReference type="InterPro" id="IPR004020">
    <property type="entry name" value="DAPIN"/>
</dbReference>
<evidence type="ECO:0000256" key="10">
    <source>
        <dbReference type="ARBA" id="ARBA00022588"/>
    </source>
</evidence>
<evidence type="ECO:0000256" key="21">
    <source>
        <dbReference type="ARBA" id="ARBA00023139"/>
    </source>
</evidence>
<keyword evidence="15" id="KW-0067">ATP-binding</keyword>
<dbReference type="Gene3D" id="3.40.50.300">
    <property type="entry name" value="P-loop containing nucleotide triphosphate hydrolases"/>
    <property type="match status" value="1"/>
</dbReference>
<evidence type="ECO:0000259" key="27">
    <source>
        <dbReference type="PROSITE" id="PS50168"/>
    </source>
</evidence>
<keyword evidence="13" id="KW-0378">Hydrolase</keyword>
<dbReference type="GO" id="GO:0005524">
    <property type="term" value="F:ATP binding"/>
    <property type="evidence" value="ECO:0007669"/>
    <property type="project" value="UniProtKB-KW"/>
</dbReference>
<feature type="domain" description="DED" evidence="27">
    <location>
        <begin position="9"/>
        <end position="85"/>
    </location>
</feature>
<dbReference type="InterPro" id="IPR029495">
    <property type="entry name" value="NACHT-assoc"/>
</dbReference>
<evidence type="ECO:0000256" key="8">
    <source>
        <dbReference type="ARBA" id="ARBA00022525"/>
    </source>
</evidence>
<dbReference type="InterPro" id="IPR041267">
    <property type="entry name" value="NLRP_HD2"/>
</dbReference>
<dbReference type="InterPro" id="IPR007111">
    <property type="entry name" value="NACHT_NTPase"/>
</dbReference>
<evidence type="ECO:0000259" key="29">
    <source>
        <dbReference type="PROSITE" id="PS50837"/>
    </source>
</evidence>
<feature type="region of interest" description="Disordered" evidence="26">
    <location>
        <begin position="97"/>
        <end position="121"/>
    </location>
</feature>
<evidence type="ECO:0000256" key="6">
    <source>
        <dbReference type="ARBA" id="ARBA00004613"/>
    </source>
</evidence>
<dbReference type="EMBL" id="JANPWB010000012">
    <property type="protein sequence ID" value="KAJ1121139.1"/>
    <property type="molecule type" value="Genomic_DNA"/>
</dbReference>
<evidence type="ECO:0000256" key="24">
    <source>
        <dbReference type="ARBA" id="ARBA00023242"/>
    </source>
</evidence>
<evidence type="ECO:0000256" key="2">
    <source>
        <dbReference type="ARBA" id="ARBA00004240"/>
    </source>
</evidence>
<dbReference type="Gene3D" id="1.10.533.10">
    <property type="entry name" value="Death Domain, Fas"/>
    <property type="match status" value="1"/>
</dbReference>
<keyword evidence="18" id="KW-0805">Transcription regulation</keyword>
<dbReference type="SMART" id="SM01288">
    <property type="entry name" value="FISNA"/>
    <property type="match status" value="1"/>
</dbReference>
<keyword evidence="23" id="KW-0395">Inflammatory response</keyword>
<evidence type="ECO:0000256" key="14">
    <source>
        <dbReference type="ARBA" id="ARBA00022824"/>
    </source>
</evidence>
<evidence type="ECO:0000256" key="16">
    <source>
        <dbReference type="ARBA" id="ARBA00022843"/>
    </source>
</evidence>
<dbReference type="Proteomes" id="UP001066276">
    <property type="component" value="Chromosome 8"/>
</dbReference>
<keyword evidence="14" id="KW-0256">Endoplasmic reticulum</keyword>
<dbReference type="GO" id="GO:0005576">
    <property type="term" value="C:extracellular region"/>
    <property type="evidence" value="ECO:0007669"/>
    <property type="project" value="UniProtKB-SubCell"/>
</dbReference>
<feature type="domain" description="NACHT" evidence="29">
    <location>
        <begin position="229"/>
        <end position="545"/>
    </location>
</feature>
<dbReference type="Pfam" id="PF17779">
    <property type="entry name" value="WHD_NOD2"/>
    <property type="match status" value="1"/>
</dbReference>
<sequence>MSHERSAEAARDLIYNCLEELTGKQFKEFKTLLQDHAVKLENADRLDIAEAMIERYNNDTTKAFEITLRLLECIRRIDLLEDFNSSVQRFLDDEREDFDYDDEPYDNSTYEEEDSTDEEEDYDYEQEVYEDSDYEEELFEDNKKKYKEYIQNKFREMEDNDRRTDKSVNLKEMYTKLLIVKKYPNMKDKEHEIISYGQTHLKLMAERAKCSYSSIKDLFSPKTDGHVPRIVVLQGVAGIGKTMTARKIMFDWARGNLFQDRFEFVFYIHCRECNQLTAKRAFAELIMPSIEEKPLLSMSEIEANPEKLLFIIDGFDELKVSGDLLSDDPDKKLPKGKTIFSLISKRYLAESYIIITTRPTALGTLEKCVEDKQLTEILGFSEDDREEYFRKFFEDEDECADAIRFAKETEIVYTMCFVPIVCRIVCTVIKEQMEHNKDSLYELRMMTPVYLRYLFNLLKQEGRDDLQQKITNNLKRLCALAVEGVYEQKILFEEGDLEKHGVDIPALQGLFLNKNIFKKSTENVSFYSFVHLSVQEFFAALFYILQEYDPTAENRKNPQRSVIQLLKDFTESKNNHLMLTVRFLFGLLNKELLDEMKSKFQWKVKPTIKPALRTWITGILNKEEINMTDQQMDLFHCLFETQDEDIVKIGTRDVNCICLEQSLIKREINSMDFKVLTFCLKDSELWRFDLQEVTMTPEDVRTLKPLLIKCSTLT</sequence>
<keyword evidence="25" id="KW-0449">Lipoprotein</keyword>
<evidence type="ECO:0000313" key="31">
    <source>
        <dbReference type="Proteomes" id="UP001066276"/>
    </source>
</evidence>
<dbReference type="PANTHER" id="PTHR45690">
    <property type="entry name" value="NACHT, LRR AND PYD DOMAINS-CONTAINING PROTEIN 12"/>
    <property type="match status" value="1"/>
</dbReference>
<keyword evidence="22" id="KW-0804">Transcription</keyword>
<evidence type="ECO:0000256" key="11">
    <source>
        <dbReference type="ARBA" id="ARBA00022737"/>
    </source>
</evidence>
<keyword evidence="31" id="KW-1185">Reference proteome</keyword>
<comment type="caution">
    <text evidence="30">The sequence shown here is derived from an EMBL/GenBank/DDBJ whole genome shotgun (WGS) entry which is preliminary data.</text>
</comment>
<dbReference type="GO" id="GO:0016787">
    <property type="term" value="F:hydrolase activity"/>
    <property type="evidence" value="ECO:0007669"/>
    <property type="project" value="UniProtKB-KW"/>
</dbReference>
<dbReference type="GO" id="GO:0042981">
    <property type="term" value="P:regulation of apoptotic process"/>
    <property type="evidence" value="ECO:0007669"/>
    <property type="project" value="InterPro"/>
</dbReference>
<dbReference type="GO" id="GO:0005634">
    <property type="term" value="C:nucleus"/>
    <property type="evidence" value="ECO:0007669"/>
    <property type="project" value="UniProtKB-SubCell"/>
</dbReference>
<dbReference type="InterPro" id="IPR027417">
    <property type="entry name" value="P-loop_NTPase"/>
</dbReference>
<dbReference type="Pfam" id="PF14484">
    <property type="entry name" value="FISNA"/>
    <property type="match status" value="1"/>
</dbReference>
<evidence type="ECO:0000256" key="18">
    <source>
        <dbReference type="ARBA" id="ARBA00023015"/>
    </source>
</evidence>
<dbReference type="GO" id="GO:0045087">
    <property type="term" value="P:innate immune response"/>
    <property type="evidence" value="ECO:0007669"/>
    <property type="project" value="UniProtKB-KW"/>
</dbReference>
<dbReference type="InterPro" id="IPR041075">
    <property type="entry name" value="NOD1/2_WH"/>
</dbReference>
<evidence type="ECO:0000256" key="17">
    <source>
        <dbReference type="ARBA" id="ARBA00022859"/>
    </source>
</evidence>
<feature type="domain" description="Pyrin" evidence="28">
    <location>
        <begin position="1"/>
        <end position="72"/>
    </location>
</feature>
<dbReference type="GO" id="GO:0005783">
    <property type="term" value="C:endoplasmic reticulum"/>
    <property type="evidence" value="ECO:0007669"/>
    <property type="project" value="UniProtKB-SubCell"/>
</dbReference>
<evidence type="ECO:0000313" key="30">
    <source>
        <dbReference type="EMBL" id="KAJ1121139.1"/>
    </source>
</evidence>
<organism evidence="30 31">
    <name type="scientific">Pleurodeles waltl</name>
    <name type="common">Iberian ribbed newt</name>
    <dbReference type="NCBI Taxonomy" id="8319"/>
    <lineage>
        <taxon>Eukaryota</taxon>
        <taxon>Metazoa</taxon>
        <taxon>Chordata</taxon>
        <taxon>Craniata</taxon>
        <taxon>Vertebrata</taxon>
        <taxon>Euteleostomi</taxon>
        <taxon>Amphibia</taxon>
        <taxon>Batrachia</taxon>
        <taxon>Caudata</taxon>
        <taxon>Salamandroidea</taxon>
        <taxon>Salamandridae</taxon>
        <taxon>Pleurodelinae</taxon>
        <taxon>Pleurodeles</taxon>
    </lineage>
</organism>
<keyword evidence="19" id="KW-0333">Golgi apparatus</keyword>
<dbReference type="SUPFAM" id="SSF47986">
    <property type="entry name" value="DEATH domain"/>
    <property type="match status" value="1"/>
</dbReference>
<evidence type="ECO:0000256" key="1">
    <source>
        <dbReference type="ARBA" id="ARBA00004123"/>
    </source>
</evidence>
<dbReference type="Pfam" id="PF17776">
    <property type="entry name" value="NLRC4_HD2"/>
    <property type="match status" value="1"/>
</dbReference>
<dbReference type="InterPro" id="IPR050637">
    <property type="entry name" value="NLRP_innate_immun_reg"/>
</dbReference>
<evidence type="ECO:0000256" key="26">
    <source>
        <dbReference type="SAM" id="MobiDB-lite"/>
    </source>
</evidence>
<dbReference type="InterPro" id="IPR011029">
    <property type="entry name" value="DEATH-like_dom_sf"/>
</dbReference>
<name>A0AAV7P070_PLEWA</name>
<accession>A0AAV7P070</accession>
<keyword evidence="9" id="KW-0597">Phosphoprotein</keyword>
<dbReference type="InterPro" id="IPR001875">
    <property type="entry name" value="DED_dom"/>
</dbReference>
<evidence type="ECO:0000256" key="25">
    <source>
        <dbReference type="ARBA" id="ARBA00023288"/>
    </source>
</evidence>
<dbReference type="AlphaFoldDB" id="A0AAV7P070"/>
<keyword evidence="17" id="KW-0391">Immunity</keyword>
<evidence type="ECO:0000256" key="9">
    <source>
        <dbReference type="ARBA" id="ARBA00022553"/>
    </source>
</evidence>
<evidence type="ECO:0000256" key="19">
    <source>
        <dbReference type="ARBA" id="ARBA00023034"/>
    </source>
</evidence>
<dbReference type="SMART" id="SM01289">
    <property type="entry name" value="PYRIN"/>
    <property type="match status" value="1"/>
</dbReference>